<proteinExistence type="predicted"/>
<feature type="chain" id="PRO_5046907949" description="DUF4300 domain-containing protein" evidence="1">
    <location>
        <begin position="20"/>
        <end position="290"/>
    </location>
</feature>
<gene>
    <name evidence="3" type="ORF">ABID14_000867</name>
</gene>
<feature type="signal peptide" evidence="1">
    <location>
        <begin position="1"/>
        <end position="19"/>
    </location>
</feature>
<evidence type="ECO:0000313" key="4">
    <source>
        <dbReference type="Proteomes" id="UP001549162"/>
    </source>
</evidence>
<keyword evidence="4" id="KW-1185">Reference proteome</keyword>
<evidence type="ECO:0000313" key="3">
    <source>
        <dbReference type="EMBL" id="MET3617239.1"/>
    </source>
</evidence>
<dbReference type="Pfam" id="PF14133">
    <property type="entry name" value="DUF4300"/>
    <property type="match status" value="1"/>
</dbReference>
<dbReference type="PROSITE" id="PS51257">
    <property type="entry name" value="PROKAR_LIPOPROTEIN"/>
    <property type="match status" value="1"/>
</dbReference>
<dbReference type="RefSeq" id="WP_354367487.1">
    <property type="nucleotide sequence ID" value="NZ_JBEPMA010000003.1"/>
</dbReference>
<protein>
    <recommendedName>
        <fullName evidence="2">DUF4300 domain-containing protein</fullName>
    </recommendedName>
</protein>
<dbReference type="EMBL" id="JBEPMA010000003">
    <property type="protein sequence ID" value="MET3617239.1"/>
    <property type="molecule type" value="Genomic_DNA"/>
</dbReference>
<name>A0ABV2JBU8_9FIRM</name>
<sequence length="290" mass="33852">MKKLLILSSLAILTLLVSCKQSNKTILEEETNNLVESSDIEMSNISSAKSRKEVDQTLKKYINSENVENFISYVKDYNETIENKSLNAEFQKNIEPNYDLKNIDELWASKKGDFIGTNCRINTYLILKDDIKIKNKIPYDDSLLFLDKNSINSAKIFNKTEEDNFYRLFSKVNTQPTKEYQIHAKNMEEHLSNFKFNKNVDMVSVVIHDNLDDDCLFIGHVGVLVSQGSKYLWVEKLSFQEPYQAIKFSTKDECYNYLYDKYKIYTDETTSNPFIMNNNKLVKLDAYENK</sequence>
<evidence type="ECO:0000259" key="2">
    <source>
        <dbReference type="Pfam" id="PF14133"/>
    </source>
</evidence>
<reference evidence="3 4" key="1">
    <citation type="submission" date="2024-06" db="EMBL/GenBank/DDBJ databases">
        <title>Genomic Encyclopedia of Type Strains, Phase IV (KMG-IV): sequencing the most valuable type-strain genomes for metagenomic binning, comparative biology and taxonomic classification.</title>
        <authorList>
            <person name="Goeker M."/>
        </authorList>
    </citation>
    <scope>NUCLEOTIDE SEQUENCE [LARGE SCALE GENOMIC DNA]</scope>
    <source>
        <strain evidence="3 4">DSM 21460</strain>
    </source>
</reference>
<dbReference type="InterPro" id="IPR025389">
    <property type="entry name" value="DUF4300"/>
</dbReference>
<organism evidence="3 4">
    <name type="scientific">Peptoniphilus olsenii</name>
    <dbReference type="NCBI Taxonomy" id="411570"/>
    <lineage>
        <taxon>Bacteria</taxon>
        <taxon>Bacillati</taxon>
        <taxon>Bacillota</taxon>
        <taxon>Tissierellia</taxon>
        <taxon>Tissierellales</taxon>
        <taxon>Peptoniphilaceae</taxon>
        <taxon>Peptoniphilus</taxon>
    </lineage>
</organism>
<dbReference type="Proteomes" id="UP001549162">
    <property type="component" value="Unassembled WGS sequence"/>
</dbReference>
<feature type="domain" description="DUF4300" evidence="2">
    <location>
        <begin position="42"/>
        <end position="282"/>
    </location>
</feature>
<evidence type="ECO:0000256" key="1">
    <source>
        <dbReference type="SAM" id="SignalP"/>
    </source>
</evidence>
<accession>A0ABV2JBU8</accession>
<keyword evidence="1" id="KW-0732">Signal</keyword>
<comment type="caution">
    <text evidence="3">The sequence shown here is derived from an EMBL/GenBank/DDBJ whole genome shotgun (WGS) entry which is preliminary data.</text>
</comment>